<comment type="pathway">
    <text evidence="1 9 10">Carbohydrate degradation; glycolysis; D-glyceraldehyde 3-phosphate from glycerone phosphate: step 1/1.</text>
</comment>
<feature type="active site" description="Proton acceptor" evidence="9">
    <location>
        <position position="165"/>
    </location>
</feature>
<dbReference type="Gene3D" id="3.20.20.70">
    <property type="entry name" value="Aldolase class I"/>
    <property type="match status" value="1"/>
</dbReference>
<comment type="catalytic activity">
    <reaction evidence="9 10">
        <text>D-glyceraldehyde 3-phosphate = dihydroxyacetone phosphate</text>
        <dbReference type="Rhea" id="RHEA:18585"/>
        <dbReference type="ChEBI" id="CHEBI:57642"/>
        <dbReference type="ChEBI" id="CHEBI:59776"/>
        <dbReference type="EC" id="5.3.1.1"/>
    </reaction>
</comment>
<dbReference type="GO" id="GO:0005829">
    <property type="term" value="C:cytosol"/>
    <property type="evidence" value="ECO:0007669"/>
    <property type="project" value="TreeGrafter"/>
</dbReference>
<accession>A0A2H5Y4N1</accession>
<dbReference type="PANTHER" id="PTHR21139">
    <property type="entry name" value="TRIOSEPHOSPHATE ISOMERASE"/>
    <property type="match status" value="1"/>
</dbReference>
<feature type="binding site" evidence="9">
    <location>
        <begin position="233"/>
        <end position="234"/>
    </location>
    <ligand>
        <name>substrate</name>
    </ligand>
</feature>
<evidence type="ECO:0000256" key="5">
    <source>
        <dbReference type="ARBA" id="ARBA00022432"/>
    </source>
</evidence>
<evidence type="ECO:0000256" key="8">
    <source>
        <dbReference type="ARBA" id="ARBA00023235"/>
    </source>
</evidence>
<dbReference type="PROSITE" id="PS00171">
    <property type="entry name" value="TIM_1"/>
    <property type="match status" value="1"/>
</dbReference>
<evidence type="ECO:0000256" key="6">
    <source>
        <dbReference type="ARBA" id="ARBA00022490"/>
    </source>
</evidence>
<dbReference type="InterPro" id="IPR013785">
    <property type="entry name" value="Aldolase_TIM"/>
</dbReference>
<evidence type="ECO:0000256" key="1">
    <source>
        <dbReference type="ARBA" id="ARBA00004680"/>
    </source>
</evidence>
<evidence type="ECO:0000256" key="2">
    <source>
        <dbReference type="ARBA" id="ARBA00007422"/>
    </source>
</evidence>
<feature type="active site" description="Electrophile" evidence="9">
    <location>
        <position position="93"/>
    </location>
</feature>
<dbReference type="EC" id="5.3.1.1" evidence="3 9"/>
<comment type="subcellular location">
    <subcellularLocation>
        <location evidence="9 10">Cytoplasm</location>
    </subcellularLocation>
</comment>
<dbReference type="Pfam" id="PF00121">
    <property type="entry name" value="TIM"/>
    <property type="match status" value="1"/>
</dbReference>
<evidence type="ECO:0000256" key="3">
    <source>
        <dbReference type="ARBA" id="ARBA00011940"/>
    </source>
</evidence>
<comment type="caution">
    <text evidence="11">The sequence shown here is derived from an EMBL/GenBank/DDBJ whole genome shotgun (WGS) entry which is preliminary data.</text>
</comment>
<keyword evidence="6 9" id="KW-0963">Cytoplasm</keyword>
<dbReference type="SUPFAM" id="SSF51351">
    <property type="entry name" value="Triosephosphate isomerase (TIM)"/>
    <property type="match status" value="1"/>
</dbReference>
<dbReference type="GO" id="GO:0004807">
    <property type="term" value="F:triose-phosphate isomerase activity"/>
    <property type="evidence" value="ECO:0007669"/>
    <property type="project" value="UniProtKB-UniRule"/>
</dbReference>
<feature type="binding site" evidence="9">
    <location>
        <position position="212"/>
    </location>
    <ligand>
        <name>substrate</name>
    </ligand>
</feature>
<keyword evidence="5 9" id="KW-0312">Gluconeogenesis</keyword>
<proteinExistence type="inferred from homology"/>
<dbReference type="InterPro" id="IPR022896">
    <property type="entry name" value="TrioseP_Isoase_bac/euk"/>
</dbReference>
<dbReference type="InterPro" id="IPR000652">
    <property type="entry name" value="Triosephosphate_isomerase"/>
</dbReference>
<comment type="subunit">
    <text evidence="9 10">Homodimer.</text>
</comment>
<sequence length="254" mass="27547">MRRPLIAGNWKMNKTATEGQALARAIREGLRTSTVEVVLCPPFTAIPAVHAVIQGSPIRLGAQNLHWEDAGAFTGEISPVMLKEWCQYVIIGHSERRQYFHEDDEMIRRKVLAALRHGLIPILCVGETLAQREAGETGTVVAAQTRRALEGLPPEQAAGLVIAYEPVWAIGTGRAATGADAEEVIQRWVRGTLQELFGPEVAQQVRVLYGGSVTPENIAEFVCRPTIDGALVGGASLKAETFLGIIHETARVKA</sequence>
<evidence type="ECO:0000256" key="7">
    <source>
        <dbReference type="ARBA" id="ARBA00023152"/>
    </source>
</evidence>
<keyword evidence="8 9" id="KW-0413">Isomerase</keyword>
<evidence type="ECO:0000256" key="9">
    <source>
        <dbReference type="HAMAP-Rule" id="MF_00147"/>
    </source>
</evidence>
<evidence type="ECO:0000256" key="4">
    <source>
        <dbReference type="ARBA" id="ARBA00019397"/>
    </source>
</evidence>
<dbReference type="Proteomes" id="UP000236642">
    <property type="component" value="Unassembled WGS sequence"/>
</dbReference>
<dbReference type="FunFam" id="3.20.20.70:FF:000016">
    <property type="entry name" value="Triosephosphate isomerase"/>
    <property type="match status" value="1"/>
</dbReference>
<gene>
    <name evidence="9 11" type="primary">tpiA</name>
    <name evidence="11" type="ORF">HRbin22_00645</name>
</gene>
<dbReference type="GO" id="GO:0006094">
    <property type="term" value="P:gluconeogenesis"/>
    <property type="evidence" value="ECO:0007669"/>
    <property type="project" value="UniProtKB-UniRule"/>
</dbReference>
<comment type="function">
    <text evidence="9">Involved in the gluconeogenesis. Catalyzes stereospecifically the conversion of dihydroxyacetone phosphate (DHAP) to D-glyceraldehyde-3-phosphate (G3P).</text>
</comment>
<evidence type="ECO:0000313" key="12">
    <source>
        <dbReference type="Proteomes" id="UP000236642"/>
    </source>
</evidence>
<dbReference type="PROSITE" id="PS51440">
    <property type="entry name" value="TIM_2"/>
    <property type="match status" value="1"/>
</dbReference>
<dbReference type="InterPro" id="IPR035990">
    <property type="entry name" value="TIM_sf"/>
</dbReference>
<evidence type="ECO:0000313" key="11">
    <source>
        <dbReference type="EMBL" id="GBD08405.1"/>
    </source>
</evidence>
<feature type="binding site" evidence="9">
    <location>
        <begin position="9"/>
        <end position="11"/>
    </location>
    <ligand>
        <name>substrate</name>
    </ligand>
</feature>
<dbReference type="InterPro" id="IPR020861">
    <property type="entry name" value="Triosephosphate_isomerase_AS"/>
</dbReference>
<dbReference type="UniPathway" id="UPA00138"/>
<dbReference type="GO" id="GO:0019563">
    <property type="term" value="P:glycerol catabolic process"/>
    <property type="evidence" value="ECO:0007669"/>
    <property type="project" value="TreeGrafter"/>
</dbReference>
<dbReference type="CDD" id="cd00311">
    <property type="entry name" value="TIM"/>
    <property type="match status" value="1"/>
</dbReference>
<dbReference type="NCBIfam" id="TIGR00419">
    <property type="entry name" value="tim"/>
    <property type="match status" value="1"/>
</dbReference>
<keyword evidence="7 9" id="KW-0324">Glycolysis</keyword>
<dbReference type="HAMAP" id="MF_00147_B">
    <property type="entry name" value="TIM_B"/>
    <property type="match status" value="1"/>
</dbReference>
<dbReference type="EMBL" id="BEHY01000009">
    <property type="protein sequence ID" value="GBD08405.1"/>
    <property type="molecule type" value="Genomic_DNA"/>
</dbReference>
<comment type="pathway">
    <text evidence="9 10">Carbohydrate biosynthesis; gluconeogenesis.</text>
</comment>
<dbReference type="UniPathway" id="UPA00109">
    <property type="reaction ID" value="UER00189"/>
</dbReference>
<dbReference type="AlphaFoldDB" id="A0A2H5Y4N1"/>
<protein>
    <recommendedName>
        <fullName evidence="4 9">Triosephosphate isomerase</fullName>
        <shortName evidence="9">TIM</shortName>
        <shortName evidence="9">TPI</shortName>
        <ecNumber evidence="3 9">5.3.1.1</ecNumber>
    </recommendedName>
    <alternativeName>
        <fullName evidence="9">Triose-phosphate isomerase</fullName>
    </alternativeName>
</protein>
<dbReference type="PANTHER" id="PTHR21139:SF42">
    <property type="entry name" value="TRIOSEPHOSPHATE ISOMERASE"/>
    <property type="match status" value="1"/>
</dbReference>
<evidence type="ECO:0000256" key="10">
    <source>
        <dbReference type="RuleBase" id="RU363013"/>
    </source>
</evidence>
<dbReference type="GO" id="GO:0046166">
    <property type="term" value="P:glyceraldehyde-3-phosphate biosynthetic process"/>
    <property type="evidence" value="ECO:0007669"/>
    <property type="project" value="TreeGrafter"/>
</dbReference>
<organism evidence="11 12">
    <name type="scientific">Candidatus Thermoflexus japonica</name>
    <dbReference type="NCBI Taxonomy" id="2035417"/>
    <lineage>
        <taxon>Bacteria</taxon>
        <taxon>Bacillati</taxon>
        <taxon>Chloroflexota</taxon>
        <taxon>Thermoflexia</taxon>
        <taxon>Thermoflexales</taxon>
        <taxon>Thermoflexaceae</taxon>
        <taxon>Thermoflexus</taxon>
    </lineage>
</organism>
<name>A0A2H5Y4N1_9CHLR</name>
<feature type="binding site" evidence="9">
    <location>
        <position position="171"/>
    </location>
    <ligand>
        <name>substrate</name>
    </ligand>
</feature>
<dbReference type="GO" id="GO:0006096">
    <property type="term" value="P:glycolytic process"/>
    <property type="evidence" value="ECO:0007669"/>
    <property type="project" value="UniProtKB-UniRule"/>
</dbReference>
<comment type="similarity">
    <text evidence="2 9 10">Belongs to the triosephosphate isomerase family.</text>
</comment>
<reference evidence="12" key="1">
    <citation type="submission" date="2017-09" db="EMBL/GenBank/DDBJ databases">
        <title>Metaegenomics of thermophilic ammonia-oxidizing enrichment culture.</title>
        <authorList>
            <person name="Kato S."/>
            <person name="Suzuki K."/>
        </authorList>
    </citation>
    <scope>NUCLEOTIDE SEQUENCE [LARGE SCALE GENOMIC DNA]</scope>
</reference>